<dbReference type="KEGG" id="aii:E4K63_03980"/>
<dbReference type="Proteomes" id="UP000502004">
    <property type="component" value="Chromosome"/>
</dbReference>
<feature type="binding site" evidence="6">
    <location>
        <position position="176"/>
    </location>
    <ligand>
        <name>S-adenosyl-L-methionine</name>
        <dbReference type="ChEBI" id="CHEBI:59789"/>
    </ligand>
</feature>
<dbReference type="Gene3D" id="3.40.50.150">
    <property type="entry name" value="Vaccinia Virus protein VP39"/>
    <property type="match status" value="1"/>
</dbReference>
<dbReference type="HAMAP" id="MF_00735">
    <property type="entry name" value="Methyltr_PrmA"/>
    <property type="match status" value="1"/>
</dbReference>
<name>A0AAE7CQQ8_9GAMM</name>
<dbReference type="InterPro" id="IPR029063">
    <property type="entry name" value="SAM-dependent_MTases_sf"/>
</dbReference>
<evidence type="ECO:0000256" key="1">
    <source>
        <dbReference type="ARBA" id="ARBA00009741"/>
    </source>
</evidence>
<comment type="function">
    <text evidence="6">Methylates ribosomal protein L11.</text>
</comment>
<evidence type="ECO:0000256" key="5">
    <source>
        <dbReference type="ARBA" id="ARBA00022691"/>
    </source>
</evidence>
<reference evidence="7 8" key="1">
    <citation type="submission" date="2019-03" db="EMBL/GenBank/DDBJ databases">
        <title>Complete Genome Sequence of Allofrancisella inopinata Strain SYSU YG23 Isolated from Water-Cooling Systems in China.</title>
        <authorList>
            <person name="Ohrman C."/>
            <person name="Uneklint I."/>
            <person name="Sjodin A."/>
        </authorList>
    </citation>
    <scope>NUCLEOTIDE SEQUENCE [LARGE SCALE GENOMIC DNA]</scope>
    <source>
        <strain evidence="7 8">SYSU YG23</strain>
    </source>
</reference>
<keyword evidence="3 6" id="KW-0489">Methyltransferase</keyword>
<dbReference type="PANTHER" id="PTHR43648">
    <property type="entry name" value="ELECTRON TRANSFER FLAVOPROTEIN BETA SUBUNIT LYSINE METHYLTRANSFERASE"/>
    <property type="match status" value="1"/>
</dbReference>
<dbReference type="SUPFAM" id="SSF53335">
    <property type="entry name" value="S-adenosyl-L-methionine-dependent methyltransferases"/>
    <property type="match status" value="1"/>
</dbReference>
<dbReference type="PIRSF" id="PIRSF000401">
    <property type="entry name" value="RPL11_MTase"/>
    <property type="match status" value="1"/>
</dbReference>
<comment type="subcellular location">
    <subcellularLocation>
        <location evidence="6">Cytoplasm</location>
    </subcellularLocation>
</comment>
<keyword evidence="4 6" id="KW-0808">Transferase</keyword>
<dbReference type="CDD" id="cd02440">
    <property type="entry name" value="AdoMet_MTases"/>
    <property type="match status" value="1"/>
</dbReference>
<keyword evidence="7" id="KW-0687">Ribonucleoprotein</keyword>
<gene>
    <name evidence="6 7" type="primary">prmA</name>
    <name evidence="7" type="ORF">E4K63_03980</name>
</gene>
<feature type="binding site" evidence="6">
    <location>
        <position position="154"/>
    </location>
    <ligand>
        <name>S-adenosyl-L-methionine</name>
        <dbReference type="ChEBI" id="CHEBI:59789"/>
    </ligand>
</feature>
<accession>A0AAE7CQQ8</accession>
<dbReference type="PANTHER" id="PTHR43648:SF1">
    <property type="entry name" value="ELECTRON TRANSFER FLAVOPROTEIN BETA SUBUNIT LYSINE METHYLTRANSFERASE"/>
    <property type="match status" value="1"/>
</dbReference>
<evidence type="ECO:0000256" key="4">
    <source>
        <dbReference type="ARBA" id="ARBA00022679"/>
    </source>
</evidence>
<dbReference type="GO" id="GO:0008276">
    <property type="term" value="F:protein methyltransferase activity"/>
    <property type="evidence" value="ECO:0007669"/>
    <property type="project" value="UniProtKB-UniRule"/>
</dbReference>
<proteinExistence type="inferred from homology"/>
<dbReference type="GO" id="GO:0005737">
    <property type="term" value="C:cytoplasm"/>
    <property type="evidence" value="ECO:0007669"/>
    <property type="project" value="UniProtKB-SubCell"/>
</dbReference>
<organism evidence="7 8">
    <name type="scientific">Allofrancisella inopinata</name>
    <dbReference type="NCBI Taxonomy" id="1085647"/>
    <lineage>
        <taxon>Bacteria</taxon>
        <taxon>Pseudomonadati</taxon>
        <taxon>Pseudomonadota</taxon>
        <taxon>Gammaproteobacteria</taxon>
        <taxon>Thiotrichales</taxon>
        <taxon>Francisellaceae</taxon>
        <taxon>Allofrancisella</taxon>
    </lineage>
</organism>
<comment type="catalytic activity">
    <reaction evidence="6">
        <text>L-lysyl-[protein] + 3 S-adenosyl-L-methionine = N(6),N(6),N(6)-trimethyl-L-lysyl-[protein] + 3 S-adenosyl-L-homocysteine + 3 H(+)</text>
        <dbReference type="Rhea" id="RHEA:54192"/>
        <dbReference type="Rhea" id="RHEA-COMP:9752"/>
        <dbReference type="Rhea" id="RHEA-COMP:13826"/>
        <dbReference type="ChEBI" id="CHEBI:15378"/>
        <dbReference type="ChEBI" id="CHEBI:29969"/>
        <dbReference type="ChEBI" id="CHEBI:57856"/>
        <dbReference type="ChEBI" id="CHEBI:59789"/>
        <dbReference type="ChEBI" id="CHEBI:61961"/>
    </reaction>
</comment>
<evidence type="ECO:0000313" key="7">
    <source>
        <dbReference type="EMBL" id="QIV96032.1"/>
    </source>
</evidence>
<dbReference type="Pfam" id="PF06325">
    <property type="entry name" value="PrmA"/>
    <property type="match status" value="1"/>
</dbReference>
<dbReference type="GO" id="GO:0005840">
    <property type="term" value="C:ribosome"/>
    <property type="evidence" value="ECO:0007669"/>
    <property type="project" value="UniProtKB-KW"/>
</dbReference>
<dbReference type="EC" id="2.1.1.-" evidence="6"/>
<dbReference type="NCBIfam" id="TIGR00406">
    <property type="entry name" value="prmA"/>
    <property type="match status" value="1"/>
</dbReference>
<dbReference type="GO" id="GO:0032259">
    <property type="term" value="P:methylation"/>
    <property type="evidence" value="ECO:0007669"/>
    <property type="project" value="UniProtKB-KW"/>
</dbReference>
<comment type="similarity">
    <text evidence="1 6">Belongs to the methyltransferase superfamily. PrmA family.</text>
</comment>
<evidence type="ECO:0000313" key="8">
    <source>
        <dbReference type="Proteomes" id="UP000502004"/>
    </source>
</evidence>
<dbReference type="RefSeq" id="WP_133941778.1">
    <property type="nucleotide sequence ID" value="NZ_CP038241.1"/>
</dbReference>
<keyword evidence="7" id="KW-0689">Ribosomal protein</keyword>
<keyword evidence="2 6" id="KW-0963">Cytoplasm</keyword>
<keyword evidence="5 6" id="KW-0949">S-adenosyl-L-methionine</keyword>
<evidence type="ECO:0000256" key="3">
    <source>
        <dbReference type="ARBA" id="ARBA00022603"/>
    </source>
</evidence>
<dbReference type="InterPro" id="IPR004498">
    <property type="entry name" value="Ribosomal_PrmA_MeTrfase"/>
</dbReference>
<keyword evidence="8" id="KW-1185">Reference proteome</keyword>
<evidence type="ECO:0000256" key="2">
    <source>
        <dbReference type="ARBA" id="ARBA00022490"/>
    </source>
</evidence>
<dbReference type="AlphaFoldDB" id="A0AAE7CQQ8"/>
<dbReference type="EMBL" id="CP038241">
    <property type="protein sequence ID" value="QIV96032.1"/>
    <property type="molecule type" value="Genomic_DNA"/>
</dbReference>
<evidence type="ECO:0000256" key="6">
    <source>
        <dbReference type="HAMAP-Rule" id="MF_00735"/>
    </source>
</evidence>
<dbReference type="InterPro" id="IPR050078">
    <property type="entry name" value="Ribosomal_L11_MeTrfase_PrmA"/>
</dbReference>
<feature type="binding site" evidence="6">
    <location>
        <position position="133"/>
    </location>
    <ligand>
        <name>S-adenosyl-L-methionine</name>
        <dbReference type="ChEBI" id="CHEBI:59789"/>
    </ligand>
</feature>
<protein>
    <recommendedName>
        <fullName evidence="6">Ribosomal protein L11 methyltransferase</fullName>
        <shortName evidence="6">L11 Mtase</shortName>
        <ecNumber evidence="6">2.1.1.-</ecNumber>
    </recommendedName>
</protein>
<feature type="binding site" evidence="6">
    <location>
        <position position="215"/>
    </location>
    <ligand>
        <name>S-adenosyl-L-methionine</name>
        <dbReference type="ChEBI" id="CHEBI:59789"/>
    </ligand>
</feature>
<sequence>MQQWHQLQFEIKSNFFDLVEDYLFNNEVGSVTKIDKPNDIVNVIVLYENHHNIDMIIATLEKEFENVLESQINYEVIKDQQWEAAWLYDYEPIRIGKNIIVYPNWREPPKDDKATYIIVDPSIAFGCGNHETTKMCLEWLEKHVTKDSLVLDYGCGTGILTIGAIKLGASYAEGIDIDPNSIESSQKNAKENGVVDKTHFSDKPPTQEFDLIVANIFSNILISLVENIAGSLKQGGKLALSGIIENQVEEVQEVFVKHGITFNSPKQMGQWFLLDGIKDGLKNS</sequence>